<gene>
    <name evidence="1" type="ORF">ACFP50_07920</name>
</gene>
<reference evidence="2" key="1">
    <citation type="journal article" date="2019" name="Int. J. Syst. Evol. Microbiol.">
        <title>The Global Catalogue of Microorganisms (GCM) 10K type strain sequencing project: providing services to taxonomists for standard genome sequencing and annotation.</title>
        <authorList>
            <consortium name="The Broad Institute Genomics Platform"/>
            <consortium name="The Broad Institute Genome Sequencing Center for Infectious Disease"/>
            <person name="Wu L."/>
            <person name="Ma J."/>
        </authorList>
    </citation>
    <scope>NUCLEOTIDE SEQUENCE [LARGE SCALE GENOMIC DNA]</scope>
    <source>
        <strain evidence="2">JCM 12763</strain>
    </source>
</reference>
<evidence type="ECO:0000313" key="2">
    <source>
        <dbReference type="Proteomes" id="UP001596242"/>
    </source>
</evidence>
<evidence type="ECO:0000313" key="1">
    <source>
        <dbReference type="EMBL" id="MFC6055391.1"/>
    </source>
</evidence>
<feature type="non-terminal residue" evidence="1">
    <location>
        <position position="300"/>
    </location>
</feature>
<organism evidence="1 2">
    <name type="scientific">Streptomyces pratens</name>
    <dbReference type="NCBI Taxonomy" id="887456"/>
    <lineage>
        <taxon>Bacteria</taxon>
        <taxon>Bacillati</taxon>
        <taxon>Actinomycetota</taxon>
        <taxon>Actinomycetes</taxon>
        <taxon>Kitasatosporales</taxon>
        <taxon>Streptomycetaceae</taxon>
        <taxon>Streptomyces</taxon>
    </lineage>
</organism>
<sequence length="300" mass="31751">MHPTGADALGPVGCIRWIAGSLSLALAVTLLDGAYYAALAAPQNPKKPKSAAVTQAADLPSARVAARLSGKRVEALSERTETSTTWVNKDGSLTTELTAGPVRFTDEATGQWREVDLDLVRGADGAVEPIAHPGGLRLSGKSGTPAKSLKAAQQAKATDLVTLGEGDQQITLQWKGGLPEPKLDGTRAEYVNAVPGADVVVEATRTGFEQYVELKQRPETGDYSYTLPLKAKGLKAKQLADGSVLFTDKKNKKRAVMPAPVMWDNTVDQRSGEHTRTARVGMKVVQKGASVDLVITPDAD</sequence>
<comment type="caution">
    <text evidence="1">The sequence shown here is derived from an EMBL/GenBank/DDBJ whole genome shotgun (WGS) entry which is preliminary data.</text>
</comment>
<accession>A0ABW1LW65</accession>
<dbReference type="Proteomes" id="UP001596242">
    <property type="component" value="Unassembled WGS sequence"/>
</dbReference>
<dbReference type="EMBL" id="JBHSPT010000015">
    <property type="protein sequence ID" value="MFC6055391.1"/>
    <property type="molecule type" value="Genomic_DNA"/>
</dbReference>
<name>A0ABW1LW65_9ACTN</name>
<keyword evidence="2" id="KW-1185">Reference proteome</keyword>
<protein>
    <submittedName>
        <fullName evidence="1">Sugar-binding protein</fullName>
    </submittedName>
</protein>
<proteinExistence type="predicted"/>